<name>A0ACC2SWW7_9FUNG</name>
<proteinExistence type="predicted"/>
<organism evidence="1 2">
    <name type="scientific">Entomophthora muscae</name>
    <dbReference type="NCBI Taxonomy" id="34485"/>
    <lineage>
        <taxon>Eukaryota</taxon>
        <taxon>Fungi</taxon>
        <taxon>Fungi incertae sedis</taxon>
        <taxon>Zoopagomycota</taxon>
        <taxon>Entomophthoromycotina</taxon>
        <taxon>Entomophthoromycetes</taxon>
        <taxon>Entomophthorales</taxon>
        <taxon>Entomophthoraceae</taxon>
        <taxon>Entomophthora</taxon>
    </lineage>
</organism>
<comment type="caution">
    <text evidence="1">The sequence shown here is derived from an EMBL/GenBank/DDBJ whole genome shotgun (WGS) entry which is preliminary data.</text>
</comment>
<reference evidence="1" key="1">
    <citation type="submission" date="2022-04" db="EMBL/GenBank/DDBJ databases">
        <title>Genome of the entomopathogenic fungus Entomophthora muscae.</title>
        <authorList>
            <person name="Elya C."/>
            <person name="Lovett B.R."/>
            <person name="Lee E."/>
            <person name="Macias A.M."/>
            <person name="Hajek A.E."/>
            <person name="De Bivort B.L."/>
            <person name="Kasson M.T."/>
            <person name="De Fine Licht H.H."/>
            <person name="Stajich J.E."/>
        </authorList>
    </citation>
    <scope>NUCLEOTIDE SEQUENCE</scope>
    <source>
        <strain evidence="1">Berkeley</strain>
    </source>
</reference>
<sequence length="126" mass="13683">MGEHPLPKRKTLGGPPLRPHQKADAHSSLWVYEIKAQPAGNLWRQIPACTDMALFERLLLALLGTLILTIEGNQALVALATKQQQTATALPVAPPPLRKAPLWIGSVEPIHKCAQYPRIVSSQGSS</sequence>
<protein>
    <submittedName>
        <fullName evidence="1">Uncharacterized protein</fullName>
    </submittedName>
</protein>
<dbReference type="EMBL" id="QTSX02004275">
    <property type="protein sequence ID" value="KAJ9066847.1"/>
    <property type="molecule type" value="Genomic_DNA"/>
</dbReference>
<evidence type="ECO:0000313" key="1">
    <source>
        <dbReference type="EMBL" id="KAJ9066847.1"/>
    </source>
</evidence>
<keyword evidence="2" id="KW-1185">Reference proteome</keyword>
<dbReference type="Proteomes" id="UP001165960">
    <property type="component" value="Unassembled WGS sequence"/>
</dbReference>
<accession>A0ACC2SWW7</accession>
<evidence type="ECO:0000313" key="2">
    <source>
        <dbReference type="Proteomes" id="UP001165960"/>
    </source>
</evidence>
<gene>
    <name evidence="1" type="ORF">DSO57_1005513</name>
</gene>